<dbReference type="STRING" id="38488.A0A4Y8CYQ2"/>
<gene>
    <name evidence="4" type="ORF">BOTCAL_0261g00070</name>
</gene>
<dbReference type="InterPro" id="IPR032514">
    <property type="entry name" value="GtaA_central"/>
</dbReference>
<dbReference type="InterPro" id="IPR052743">
    <property type="entry name" value="Glutaminase_GtaA"/>
</dbReference>
<dbReference type="GO" id="GO:0005975">
    <property type="term" value="P:carbohydrate metabolic process"/>
    <property type="evidence" value="ECO:0007669"/>
    <property type="project" value="InterPro"/>
</dbReference>
<dbReference type="OrthoDB" id="431715at2759"/>
<dbReference type="Pfam" id="PF16335">
    <property type="entry name" value="GtaA_6_Hairpin"/>
    <property type="match status" value="1"/>
</dbReference>
<dbReference type="InterPro" id="IPR033433">
    <property type="entry name" value="GtaA_N"/>
</dbReference>
<evidence type="ECO:0008006" key="6">
    <source>
        <dbReference type="Google" id="ProtNLM"/>
    </source>
</evidence>
<dbReference type="Pfam" id="PF17168">
    <property type="entry name" value="DUF5127"/>
    <property type="match status" value="1"/>
</dbReference>
<evidence type="ECO:0000313" key="5">
    <source>
        <dbReference type="Proteomes" id="UP000297299"/>
    </source>
</evidence>
<evidence type="ECO:0000259" key="3">
    <source>
        <dbReference type="Pfam" id="PF17168"/>
    </source>
</evidence>
<reference evidence="4 5" key="1">
    <citation type="submission" date="2017-11" db="EMBL/GenBank/DDBJ databases">
        <title>Comparative genomics of Botrytis spp.</title>
        <authorList>
            <person name="Valero-Jimenez C.A."/>
            <person name="Tapia P."/>
            <person name="Veloso J."/>
            <person name="Silva-Moreno E."/>
            <person name="Staats M."/>
            <person name="Valdes J.H."/>
            <person name="Van Kan J.A.L."/>
        </authorList>
    </citation>
    <scope>NUCLEOTIDE SEQUENCE [LARGE SCALE GENOMIC DNA]</scope>
    <source>
        <strain evidence="4 5">MUCL2830</strain>
    </source>
</reference>
<dbReference type="InterPro" id="IPR008928">
    <property type="entry name" value="6-hairpin_glycosidase_sf"/>
</dbReference>
<evidence type="ECO:0000313" key="4">
    <source>
        <dbReference type="EMBL" id="TEY52007.1"/>
    </source>
</evidence>
<evidence type="ECO:0000256" key="1">
    <source>
        <dbReference type="SAM" id="SignalP"/>
    </source>
</evidence>
<name>A0A4Y8CYQ2_9HELO</name>
<proteinExistence type="predicted"/>
<sequence length="755" mass="82364">MKSSLLAGVLGTVVSFVSGSTFSPVRPPAVPLAVKSPYMSTWLEAGSTGASGGILPGYWPGPQPDGSVAGGAGSVTGWAGLIKVDGTAYTWMGAASVNGVVPPSVTQDHMEYTSSRSTFLMTVAGKVSMNVTFLSPLTPDDIRRQSVIGTYLYVSVKSLDGATHAVELYCDTSAGNFLLVSNERTMLTHNTEWTSIHKSDTAQWNYTVNDGIGSHRSWRQDQSEFNADYADDQAHWGYWMWSTKAVNGMSFQSGQDSVVRGNFLNNGSLPNTQDTVYRAIEDAWPVFGFANNLGNVGSTPVETLYTIVHAQENAIIFLGDGGLKTVPSLWASYWDSDISLVTDFYNDWVMKWGAWDHKIAVDSLAAGGQDYLTITSLSARQAFGAVQLCGTPDKPYYFLKEISSDGNTQTVDVMFPAMPIFLYTNPILLKYLLDPLYENQEAGYFPQEYSIHDLGANYPRAVGHPTGDGEPMPLEECGNMIIMTLAYSQHASDKAYLTQHYPLLKQWTAFLVAEALIPANQLSTDDFQGTLANQTNLALKGIIAIEAMSVIANMTGNSADASNYTNIAHDYLTKWEQLAIVPATASIPAHTKLAYQDNTGHGLLYNLYADTLLKLNFVPKRIYDMQSEYYPTIANAYGVQLDSRNVCTKSDWEMWAAAIASPSTKSMFISKLATWIGVTQTDRAFTDLYNTQTADWWSGPFIARPVVGGHFALLAIDGSPTTTPKREIECEAKCSLTCDAKCDTDDGSVVVKFKA</sequence>
<dbReference type="PANTHER" id="PTHR31987">
    <property type="entry name" value="GLUTAMINASE A-RELATED"/>
    <property type="match status" value="1"/>
</dbReference>
<evidence type="ECO:0000259" key="2">
    <source>
        <dbReference type="Pfam" id="PF16335"/>
    </source>
</evidence>
<comment type="caution">
    <text evidence="4">The sequence shown here is derived from an EMBL/GenBank/DDBJ whole genome shotgun (WGS) entry which is preliminary data.</text>
</comment>
<feature type="signal peptide" evidence="1">
    <location>
        <begin position="1"/>
        <end position="19"/>
    </location>
</feature>
<dbReference type="EMBL" id="PHWZ01000260">
    <property type="protein sequence ID" value="TEY52007.1"/>
    <property type="molecule type" value="Genomic_DNA"/>
</dbReference>
<keyword evidence="1" id="KW-0732">Signal</keyword>
<dbReference type="AlphaFoldDB" id="A0A4Y8CYQ2"/>
<feature type="chain" id="PRO_5021353871" description="Glutaminase A" evidence="1">
    <location>
        <begin position="20"/>
        <end position="755"/>
    </location>
</feature>
<feature type="domain" description="Glutaminase A N-terminal" evidence="3">
    <location>
        <begin position="116"/>
        <end position="348"/>
    </location>
</feature>
<keyword evidence="5" id="KW-1185">Reference proteome</keyword>
<protein>
    <recommendedName>
        <fullName evidence="6">Glutaminase A</fullName>
    </recommendedName>
</protein>
<accession>A0A4Y8CYQ2</accession>
<dbReference type="Proteomes" id="UP000297299">
    <property type="component" value="Unassembled WGS sequence"/>
</dbReference>
<dbReference type="SUPFAM" id="SSF48208">
    <property type="entry name" value="Six-hairpin glycosidases"/>
    <property type="match status" value="1"/>
</dbReference>
<feature type="domain" description="Glutaminase A central" evidence="2">
    <location>
        <begin position="368"/>
        <end position="714"/>
    </location>
</feature>
<organism evidence="4 5">
    <name type="scientific">Botryotinia calthae</name>
    <dbReference type="NCBI Taxonomy" id="38488"/>
    <lineage>
        <taxon>Eukaryota</taxon>
        <taxon>Fungi</taxon>
        <taxon>Dikarya</taxon>
        <taxon>Ascomycota</taxon>
        <taxon>Pezizomycotina</taxon>
        <taxon>Leotiomycetes</taxon>
        <taxon>Helotiales</taxon>
        <taxon>Sclerotiniaceae</taxon>
        <taxon>Botryotinia</taxon>
    </lineage>
</organism>
<dbReference type="PANTHER" id="PTHR31987:SF1">
    <property type="entry name" value="GLUTAMINASE A"/>
    <property type="match status" value="1"/>
</dbReference>